<evidence type="ECO:0000313" key="2">
    <source>
        <dbReference type="EMBL" id="MFC1853462.1"/>
    </source>
</evidence>
<protein>
    <submittedName>
        <fullName evidence="2">Uncharacterized protein</fullName>
    </submittedName>
</protein>
<proteinExistence type="predicted"/>
<name>A0ABV6Z4T6_UNCC1</name>
<keyword evidence="1" id="KW-0812">Transmembrane</keyword>
<gene>
    <name evidence="2" type="ORF">ACFL27_24970</name>
</gene>
<dbReference type="Proteomes" id="UP001594351">
    <property type="component" value="Unassembled WGS sequence"/>
</dbReference>
<organism evidence="2 3">
    <name type="scientific">candidate division CSSED10-310 bacterium</name>
    <dbReference type="NCBI Taxonomy" id="2855610"/>
    <lineage>
        <taxon>Bacteria</taxon>
        <taxon>Bacteria division CSSED10-310</taxon>
    </lineage>
</organism>
<sequence length="150" mass="17085">MLEPTITTWILVIFGVITIIPVAIAQLTLMLNPQGQQSKDNLIGKGEDWRDKTHFRFAYGMAWSDWIIWLPLLMIGSSGVLMGTLWGYVLWAAAGAISIYINLVLWVGEREYVYPSCGPLAYYTYFWGNFIYWGMAALVYTAYRLSDIPV</sequence>
<evidence type="ECO:0000313" key="3">
    <source>
        <dbReference type="Proteomes" id="UP001594351"/>
    </source>
</evidence>
<feature type="transmembrane region" description="Helical" evidence="1">
    <location>
        <begin position="88"/>
        <end position="108"/>
    </location>
</feature>
<keyword evidence="1" id="KW-0472">Membrane</keyword>
<feature type="transmembrane region" description="Helical" evidence="1">
    <location>
        <begin position="120"/>
        <end position="143"/>
    </location>
</feature>
<accession>A0ABV6Z4T6</accession>
<reference evidence="2 3" key="1">
    <citation type="submission" date="2024-09" db="EMBL/GenBank/DDBJ databases">
        <title>Laminarin stimulates single cell rates of sulfate reduction while oxygen inhibits transcriptomic activity in coastal marine sediment.</title>
        <authorList>
            <person name="Lindsay M."/>
            <person name="Orcutt B."/>
            <person name="Emerson D."/>
            <person name="Stepanauskas R."/>
            <person name="D'Angelo T."/>
        </authorList>
    </citation>
    <scope>NUCLEOTIDE SEQUENCE [LARGE SCALE GENOMIC DNA]</scope>
    <source>
        <strain evidence="2">SAG AM-311-K15</strain>
    </source>
</reference>
<comment type="caution">
    <text evidence="2">The sequence shown here is derived from an EMBL/GenBank/DDBJ whole genome shotgun (WGS) entry which is preliminary data.</text>
</comment>
<evidence type="ECO:0000256" key="1">
    <source>
        <dbReference type="SAM" id="Phobius"/>
    </source>
</evidence>
<keyword evidence="3" id="KW-1185">Reference proteome</keyword>
<feature type="transmembrane region" description="Helical" evidence="1">
    <location>
        <begin position="6"/>
        <end position="29"/>
    </location>
</feature>
<keyword evidence="1" id="KW-1133">Transmembrane helix</keyword>
<dbReference type="EMBL" id="JBHPBY010000507">
    <property type="protein sequence ID" value="MFC1853462.1"/>
    <property type="molecule type" value="Genomic_DNA"/>
</dbReference>
<feature type="transmembrane region" description="Helical" evidence="1">
    <location>
        <begin position="57"/>
        <end position="76"/>
    </location>
</feature>